<evidence type="ECO:0000313" key="1">
    <source>
        <dbReference type="EMBL" id="OMO83677.1"/>
    </source>
</evidence>
<sequence length="35" mass="3772">MLISSSTIVNFSINKTELTPKPYRPSLSDSSGSVD</sequence>
<organism evidence="1 2">
    <name type="scientific">Corchorus olitorius</name>
    <dbReference type="NCBI Taxonomy" id="93759"/>
    <lineage>
        <taxon>Eukaryota</taxon>
        <taxon>Viridiplantae</taxon>
        <taxon>Streptophyta</taxon>
        <taxon>Embryophyta</taxon>
        <taxon>Tracheophyta</taxon>
        <taxon>Spermatophyta</taxon>
        <taxon>Magnoliopsida</taxon>
        <taxon>eudicotyledons</taxon>
        <taxon>Gunneridae</taxon>
        <taxon>Pentapetalae</taxon>
        <taxon>rosids</taxon>
        <taxon>malvids</taxon>
        <taxon>Malvales</taxon>
        <taxon>Malvaceae</taxon>
        <taxon>Grewioideae</taxon>
        <taxon>Apeibeae</taxon>
        <taxon>Corchorus</taxon>
    </lineage>
</organism>
<proteinExistence type="predicted"/>
<dbReference type="Proteomes" id="UP000187203">
    <property type="component" value="Unassembled WGS sequence"/>
</dbReference>
<name>A0A1R3IM78_9ROSI</name>
<evidence type="ECO:0000313" key="2">
    <source>
        <dbReference type="Proteomes" id="UP000187203"/>
    </source>
</evidence>
<keyword evidence="2" id="KW-1185">Reference proteome</keyword>
<protein>
    <submittedName>
        <fullName evidence="1">Uncharacterized protein</fullName>
    </submittedName>
</protein>
<dbReference type="EMBL" id="AWUE01017957">
    <property type="protein sequence ID" value="OMO83677.1"/>
    <property type="molecule type" value="Genomic_DNA"/>
</dbReference>
<reference evidence="2" key="1">
    <citation type="submission" date="2013-09" db="EMBL/GenBank/DDBJ databases">
        <title>Corchorus olitorius genome sequencing.</title>
        <authorList>
            <person name="Alam M."/>
            <person name="Haque M.S."/>
            <person name="Islam M.S."/>
            <person name="Emdad E.M."/>
            <person name="Islam M.M."/>
            <person name="Ahmed B."/>
            <person name="Halim A."/>
            <person name="Hossen Q.M.M."/>
            <person name="Hossain M.Z."/>
            <person name="Ahmed R."/>
            <person name="Khan M.M."/>
            <person name="Islam R."/>
            <person name="Rashid M.M."/>
            <person name="Khan S.A."/>
            <person name="Rahman M.S."/>
            <person name="Alam M."/>
            <person name="Yahiya A.S."/>
            <person name="Khan M.S."/>
            <person name="Azam M.S."/>
            <person name="Haque T."/>
            <person name="Lashkar M.Z.H."/>
            <person name="Akhand A.I."/>
            <person name="Morshed G."/>
            <person name="Roy S."/>
            <person name="Uddin K.S."/>
            <person name="Rabeya T."/>
            <person name="Hossain A.S."/>
            <person name="Chowdhury A."/>
            <person name="Snigdha A.R."/>
            <person name="Mortoza M.S."/>
            <person name="Matin S.A."/>
            <person name="Hoque S.M.E."/>
            <person name="Islam M.K."/>
            <person name="Roy D.K."/>
            <person name="Haider R."/>
            <person name="Moosa M.M."/>
            <person name="Elias S.M."/>
            <person name="Hasan A.M."/>
            <person name="Jahan S."/>
            <person name="Shafiuddin M."/>
            <person name="Mahmood N."/>
            <person name="Shommy N.S."/>
        </authorList>
    </citation>
    <scope>NUCLEOTIDE SEQUENCE [LARGE SCALE GENOMIC DNA]</scope>
    <source>
        <strain evidence="2">cv. O-4</strain>
    </source>
</reference>
<accession>A0A1R3IM78</accession>
<gene>
    <name evidence="1" type="ORF">COLO4_22390</name>
</gene>
<comment type="caution">
    <text evidence="1">The sequence shown here is derived from an EMBL/GenBank/DDBJ whole genome shotgun (WGS) entry which is preliminary data.</text>
</comment>
<dbReference type="AlphaFoldDB" id="A0A1R3IM78"/>